<dbReference type="Gene3D" id="3.40.50.2000">
    <property type="entry name" value="Glycogen Phosphorylase B"/>
    <property type="match status" value="2"/>
</dbReference>
<dbReference type="EMBL" id="PYAW01000005">
    <property type="protein sequence ID" value="PSL44901.1"/>
    <property type="molecule type" value="Genomic_DNA"/>
</dbReference>
<keyword evidence="3" id="KW-1185">Reference proteome</keyword>
<dbReference type="GO" id="GO:0016757">
    <property type="term" value="F:glycosyltransferase activity"/>
    <property type="evidence" value="ECO:0007669"/>
    <property type="project" value="UniProtKB-ARBA"/>
</dbReference>
<dbReference type="Pfam" id="PF13692">
    <property type="entry name" value="Glyco_trans_1_4"/>
    <property type="match status" value="1"/>
</dbReference>
<dbReference type="PANTHER" id="PTHR12526">
    <property type="entry name" value="GLYCOSYLTRANSFERASE"/>
    <property type="match status" value="1"/>
</dbReference>
<dbReference type="Pfam" id="PF13439">
    <property type="entry name" value="Glyco_transf_4"/>
    <property type="match status" value="1"/>
</dbReference>
<dbReference type="CDD" id="cd03811">
    <property type="entry name" value="GT4_GT28_WabH-like"/>
    <property type="match status" value="1"/>
</dbReference>
<organism evidence="2 3">
    <name type="scientific">Chitinophaga niastensis</name>
    <dbReference type="NCBI Taxonomy" id="536980"/>
    <lineage>
        <taxon>Bacteria</taxon>
        <taxon>Pseudomonadati</taxon>
        <taxon>Bacteroidota</taxon>
        <taxon>Chitinophagia</taxon>
        <taxon>Chitinophagales</taxon>
        <taxon>Chitinophagaceae</taxon>
        <taxon>Chitinophaga</taxon>
    </lineage>
</organism>
<reference evidence="2 3" key="1">
    <citation type="submission" date="2018-03" db="EMBL/GenBank/DDBJ databases">
        <title>Genomic Encyclopedia of Archaeal and Bacterial Type Strains, Phase II (KMG-II): from individual species to whole genera.</title>
        <authorList>
            <person name="Goeker M."/>
        </authorList>
    </citation>
    <scope>NUCLEOTIDE SEQUENCE [LARGE SCALE GENOMIC DNA]</scope>
    <source>
        <strain evidence="2 3">DSM 24859</strain>
    </source>
</reference>
<dbReference type="SUPFAM" id="SSF53756">
    <property type="entry name" value="UDP-Glycosyltransferase/glycogen phosphorylase"/>
    <property type="match status" value="1"/>
</dbReference>
<accession>A0A2P8HFC3</accession>
<evidence type="ECO:0000313" key="3">
    <source>
        <dbReference type="Proteomes" id="UP000240971"/>
    </source>
</evidence>
<protein>
    <submittedName>
        <fullName evidence="2">N-acetylgalactosamine-N, N'-diacetylbacillosaminyl-diphospho-undecaprenol 4-alpha-N-acetylgalactosaminyltransferase</fullName>
    </submittedName>
</protein>
<comment type="caution">
    <text evidence="2">The sequence shown here is derived from an EMBL/GenBank/DDBJ whole genome shotgun (WGS) entry which is preliminary data.</text>
</comment>
<keyword evidence="2" id="KW-0808">Transferase</keyword>
<dbReference type="Proteomes" id="UP000240971">
    <property type="component" value="Unassembled WGS sequence"/>
</dbReference>
<feature type="domain" description="Glycosyltransferase subfamily 4-like N-terminal" evidence="1">
    <location>
        <begin position="18"/>
        <end position="175"/>
    </location>
</feature>
<dbReference type="AlphaFoldDB" id="A0A2P8HFC3"/>
<proteinExistence type="predicted"/>
<sequence length="357" mass="40121">MKNMKKKIVFILPSLKGGGAEKVVMNIINSLNVELFDIVMIVICSSNDYLELVTQKVKLIQLNKPNTRSGSKEIYNVLKEIQPDIVFTSLNHISIITILMRKISRSRFVSVVRLPTLPSNKLGAGFKGRIERFMNRHILCHAHYVIAQTEQMKSEAEIHYNIPAEKVKHIPNIINNKQVETLSQELINVFDNTRYNLVAAGTLYSMKGFDVLIKAMDRVVKVIPKARLHILGKENTEPGYGKKLHDLVEQYGLADHILFHGFKSNPYPYFREGDVFVLPSRKEGFPNVVLEALLLGTPVVATSCVDFTGVIDPGVNGFIVPVEDEHALASAIIKAKDLQGKRLAAQNFDYSSFFMSI</sequence>
<evidence type="ECO:0000259" key="1">
    <source>
        <dbReference type="Pfam" id="PF13439"/>
    </source>
</evidence>
<name>A0A2P8HFC3_CHINA</name>
<gene>
    <name evidence="2" type="ORF">CLV51_105274</name>
</gene>
<dbReference type="InterPro" id="IPR028098">
    <property type="entry name" value="Glyco_trans_4-like_N"/>
</dbReference>
<evidence type="ECO:0000313" key="2">
    <source>
        <dbReference type="EMBL" id="PSL44901.1"/>
    </source>
</evidence>